<sequence length="419" mass="44202">MRIAIVTAGSRGDTAPYVGLGSRLQAAGHEVSLAAQRLYEPMIRAAGLGFREMPGNIREDFATGAGQDFQRHGTGLRALPAQIRFAGKMISDLGQGTQQAIEGAELVLTHRAAFGYAYWAAKAAGVPSLGLELFPSGIVPSGDFPPVSLAGRTLGHRGNLAGHALMRGIALASSPLLPGYKQYLRGLGVRDVGELYTDVRRGRWPVLHGWSPQVLPRPADWPAAAEVVGYWWPWQSPDYRPPAELAEFLAAGEPPVFLSFGSMAVGRAEELSALAVEAMRLAGVRGVIQAGWNELSATGEHVLAIGDVPHEWLFPRMAAVVHHGGAGTTGAGVRAGVPAVVVPVLGDQPMWAARLAELGVSPGAIPMKKINAPQLATLIKAAARGPGYHRRARTLADRVTQEDGAARVIEAVARLGARA</sequence>
<evidence type="ECO:0000313" key="5">
    <source>
        <dbReference type="EMBL" id="MBB4681357.1"/>
    </source>
</evidence>
<reference evidence="5 6" key="1">
    <citation type="submission" date="2020-08" db="EMBL/GenBank/DDBJ databases">
        <title>Sequencing the genomes of 1000 actinobacteria strains.</title>
        <authorList>
            <person name="Klenk H.-P."/>
        </authorList>
    </citation>
    <scope>NUCLEOTIDE SEQUENCE [LARGE SCALE GENOMIC DNA]</scope>
    <source>
        <strain evidence="5 6">DSM 44230</strain>
    </source>
</reference>
<protein>
    <submittedName>
        <fullName evidence="5">UDP:flavonoid glycosyltransferase YjiC (YdhE family)</fullName>
    </submittedName>
</protein>
<dbReference type="SUPFAM" id="SSF53756">
    <property type="entry name" value="UDP-Glycosyltransferase/glycogen phosphorylase"/>
    <property type="match status" value="1"/>
</dbReference>
<dbReference type="GO" id="GO:0005975">
    <property type="term" value="P:carbohydrate metabolic process"/>
    <property type="evidence" value="ECO:0007669"/>
    <property type="project" value="InterPro"/>
</dbReference>
<dbReference type="GO" id="GO:0016758">
    <property type="term" value="F:hexosyltransferase activity"/>
    <property type="evidence" value="ECO:0007669"/>
    <property type="project" value="InterPro"/>
</dbReference>
<organism evidence="5 6">
    <name type="scientific">Crossiella cryophila</name>
    <dbReference type="NCBI Taxonomy" id="43355"/>
    <lineage>
        <taxon>Bacteria</taxon>
        <taxon>Bacillati</taxon>
        <taxon>Actinomycetota</taxon>
        <taxon>Actinomycetes</taxon>
        <taxon>Pseudonocardiales</taxon>
        <taxon>Pseudonocardiaceae</taxon>
        <taxon>Crossiella</taxon>
    </lineage>
</organism>
<dbReference type="Proteomes" id="UP000533598">
    <property type="component" value="Unassembled WGS sequence"/>
</dbReference>
<dbReference type="CDD" id="cd03784">
    <property type="entry name" value="GT1_Gtf-like"/>
    <property type="match status" value="1"/>
</dbReference>
<feature type="domain" description="Glycosyltransferase family 28 N-terminal" evidence="3">
    <location>
        <begin position="3"/>
        <end position="66"/>
    </location>
</feature>
<evidence type="ECO:0000259" key="3">
    <source>
        <dbReference type="Pfam" id="PF03033"/>
    </source>
</evidence>
<keyword evidence="5" id="KW-0808">Transferase</keyword>
<dbReference type="FunFam" id="3.40.50.2000:FF:000009">
    <property type="entry name" value="Sterol 3-beta-glucosyltransferase UGT80A2"/>
    <property type="match status" value="1"/>
</dbReference>
<evidence type="ECO:0000259" key="4">
    <source>
        <dbReference type="Pfam" id="PF06722"/>
    </source>
</evidence>
<dbReference type="UniPathway" id="UPA00162"/>
<gene>
    <name evidence="5" type="ORF">HNR67_007475</name>
</gene>
<dbReference type="InterPro" id="IPR004276">
    <property type="entry name" value="GlycoTrans_28_N"/>
</dbReference>
<dbReference type="Pfam" id="PF03033">
    <property type="entry name" value="Glyco_transf_28"/>
    <property type="match status" value="1"/>
</dbReference>
<dbReference type="GO" id="GO:0033072">
    <property type="term" value="P:vancomycin biosynthetic process"/>
    <property type="evidence" value="ECO:0007669"/>
    <property type="project" value="UniProtKB-UniPathway"/>
</dbReference>
<dbReference type="Gene3D" id="3.40.50.2000">
    <property type="entry name" value="Glycogen Phosphorylase B"/>
    <property type="match status" value="2"/>
</dbReference>
<keyword evidence="6" id="KW-1185">Reference proteome</keyword>
<dbReference type="EMBL" id="JACHMH010000001">
    <property type="protein sequence ID" value="MBB4681357.1"/>
    <property type="molecule type" value="Genomic_DNA"/>
</dbReference>
<dbReference type="RefSeq" id="WP_185007866.1">
    <property type="nucleotide sequence ID" value="NZ_BAAAUI010000008.1"/>
</dbReference>
<evidence type="ECO:0000313" key="6">
    <source>
        <dbReference type="Proteomes" id="UP000533598"/>
    </source>
</evidence>
<dbReference type="GO" id="GO:0008194">
    <property type="term" value="F:UDP-glycosyltransferase activity"/>
    <property type="evidence" value="ECO:0007669"/>
    <property type="project" value="InterPro"/>
</dbReference>
<evidence type="ECO:0000256" key="2">
    <source>
        <dbReference type="ARBA" id="ARBA00023194"/>
    </source>
</evidence>
<keyword evidence="2" id="KW-0045">Antibiotic biosynthesis</keyword>
<accession>A0A7W7CHH4</accession>
<dbReference type="InterPro" id="IPR010610">
    <property type="entry name" value="EryCIII-like_C"/>
</dbReference>
<comment type="pathway">
    <text evidence="1">Antibiotic biosynthesis; vancomycin biosynthesis.</text>
</comment>
<dbReference type="InterPro" id="IPR002213">
    <property type="entry name" value="UDP_glucos_trans"/>
</dbReference>
<name>A0A7W7CHH4_9PSEU</name>
<dbReference type="PANTHER" id="PTHR48050:SF13">
    <property type="entry name" value="STEROL 3-BETA-GLUCOSYLTRANSFERASE UGT80A2"/>
    <property type="match status" value="1"/>
</dbReference>
<dbReference type="AlphaFoldDB" id="A0A7W7CHH4"/>
<evidence type="ECO:0000256" key="1">
    <source>
        <dbReference type="ARBA" id="ARBA00004660"/>
    </source>
</evidence>
<comment type="caution">
    <text evidence="5">The sequence shown here is derived from an EMBL/GenBank/DDBJ whole genome shotgun (WGS) entry which is preliminary data.</text>
</comment>
<dbReference type="Pfam" id="PF06722">
    <property type="entry name" value="EryCIII-like_C"/>
    <property type="match status" value="1"/>
</dbReference>
<dbReference type="InterPro" id="IPR050426">
    <property type="entry name" value="Glycosyltransferase_28"/>
</dbReference>
<dbReference type="PANTHER" id="PTHR48050">
    <property type="entry name" value="STEROL 3-BETA-GLUCOSYLTRANSFERASE"/>
    <property type="match status" value="1"/>
</dbReference>
<proteinExistence type="predicted"/>
<feature type="domain" description="Erythromycin biosynthesis protein CIII-like C-terminal" evidence="4">
    <location>
        <begin position="295"/>
        <end position="410"/>
    </location>
</feature>